<keyword evidence="2 4" id="KW-0456">Lyase</keyword>
<dbReference type="InterPro" id="IPR008929">
    <property type="entry name" value="Chondroitin_lyas"/>
</dbReference>
<reference evidence="5" key="1">
    <citation type="journal article" date="2019" name="Int. J. Syst. Evol. Microbiol.">
        <title>The Global Catalogue of Microorganisms (GCM) 10K type strain sequencing project: providing services to taxonomists for standard genome sequencing and annotation.</title>
        <authorList>
            <consortium name="The Broad Institute Genomics Platform"/>
            <consortium name="The Broad Institute Genome Sequencing Center for Infectious Disease"/>
            <person name="Wu L."/>
            <person name="Ma J."/>
        </authorList>
    </citation>
    <scope>NUCLEOTIDE SEQUENCE [LARGE SCALE GENOMIC DNA]</scope>
    <source>
        <strain evidence="5">JCM 9377</strain>
    </source>
</reference>
<dbReference type="Pfam" id="PF05426">
    <property type="entry name" value="Alginate_lyase"/>
    <property type="match status" value="1"/>
</dbReference>
<evidence type="ECO:0000313" key="4">
    <source>
        <dbReference type="EMBL" id="GAA3198887.1"/>
    </source>
</evidence>
<sequence length="353" mass="36844">MRDPLVLLTERADGLLGKGPWSVTAKPGPPPGGDVHDYLSAAPYWWPRPGTPDGLPYVRRDGVRNPAAATATDHAARGAMFTAGHDLTLAWHHTGRARYARRAALVLRTWFLDPATRMNPNLDHAQIVPGREGGRGAGVIDFSQRYADVLAAVAVLDAGAPGWTGSDRDGMRAWNSAFLAWLRGGANGRAAAAAAGNHGSYHDLLLAALALATGDGALAAATVAAAGTGRVDVQIAPDGAQPLELARTRSWHYSVFNLAALTHLARLGEGLGADLWRHRTPGGATLLRAVDLLVPAATGAAPWPRPESSFDPSAATGVVRAAAETGDPVAAAAVPLLRRPPGDVWPLRLPDVT</sequence>
<keyword evidence="1" id="KW-0732">Signal</keyword>
<evidence type="ECO:0000313" key="5">
    <source>
        <dbReference type="Proteomes" id="UP001501237"/>
    </source>
</evidence>
<keyword evidence="5" id="KW-1185">Reference proteome</keyword>
<evidence type="ECO:0000259" key="3">
    <source>
        <dbReference type="Pfam" id="PF05426"/>
    </source>
</evidence>
<name>A0ABP6Q625_9ACTN</name>
<accession>A0ABP6Q625</accession>
<dbReference type="EMBL" id="BAAAUV010000002">
    <property type="protein sequence ID" value="GAA3198887.1"/>
    <property type="molecule type" value="Genomic_DNA"/>
</dbReference>
<dbReference type="SUPFAM" id="SSF48230">
    <property type="entry name" value="Chondroitin AC/alginate lyase"/>
    <property type="match status" value="1"/>
</dbReference>
<dbReference type="RefSeq" id="WP_344822801.1">
    <property type="nucleotide sequence ID" value="NZ_BAAAUV010000002.1"/>
</dbReference>
<dbReference type="Proteomes" id="UP001501237">
    <property type="component" value="Unassembled WGS sequence"/>
</dbReference>
<dbReference type="Gene3D" id="1.50.10.100">
    <property type="entry name" value="Chondroitin AC/alginate lyase"/>
    <property type="match status" value="1"/>
</dbReference>
<evidence type="ECO:0000256" key="2">
    <source>
        <dbReference type="ARBA" id="ARBA00023239"/>
    </source>
</evidence>
<gene>
    <name evidence="4" type="ORF">GCM10010468_10890</name>
</gene>
<comment type="caution">
    <text evidence="4">The sequence shown here is derived from an EMBL/GenBank/DDBJ whole genome shotgun (WGS) entry which is preliminary data.</text>
</comment>
<dbReference type="InterPro" id="IPR008397">
    <property type="entry name" value="Alginate_lyase_dom"/>
</dbReference>
<evidence type="ECO:0000256" key="1">
    <source>
        <dbReference type="ARBA" id="ARBA00022729"/>
    </source>
</evidence>
<feature type="domain" description="Alginate lyase" evidence="3">
    <location>
        <begin position="22"/>
        <end position="303"/>
    </location>
</feature>
<organism evidence="4 5">
    <name type="scientific">Actinocorallia longicatena</name>
    <dbReference type="NCBI Taxonomy" id="111803"/>
    <lineage>
        <taxon>Bacteria</taxon>
        <taxon>Bacillati</taxon>
        <taxon>Actinomycetota</taxon>
        <taxon>Actinomycetes</taxon>
        <taxon>Streptosporangiales</taxon>
        <taxon>Thermomonosporaceae</taxon>
        <taxon>Actinocorallia</taxon>
    </lineage>
</organism>
<proteinExistence type="predicted"/>
<protein>
    <submittedName>
        <fullName evidence="4">Alginate lyase family protein</fullName>
    </submittedName>
</protein>
<dbReference type="GO" id="GO:0016829">
    <property type="term" value="F:lyase activity"/>
    <property type="evidence" value="ECO:0007669"/>
    <property type="project" value="UniProtKB-KW"/>
</dbReference>